<evidence type="ECO:0000313" key="2">
    <source>
        <dbReference type="Proteomes" id="UP000198736"/>
    </source>
</evidence>
<dbReference type="Proteomes" id="UP000198736">
    <property type="component" value="Unassembled WGS sequence"/>
</dbReference>
<accession>A0A0S4L638</accession>
<organism evidence="1 2">
    <name type="scientific">Candidatus Nitrospira nitrificans</name>
    <dbReference type="NCBI Taxonomy" id="1742973"/>
    <lineage>
        <taxon>Bacteria</taxon>
        <taxon>Pseudomonadati</taxon>
        <taxon>Nitrospirota</taxon>
        <taxon>Nitrospiria</taxon>
        <taxon>Nitrospirales</taxon>
        <taxon>Nitrospiraceae</taxon>
        <taxon>Nitrospira</taxon>
    </lineage>
</organism>
<proteinExistence type="predicted"/>
<reference evidence="2" key="1">
    <citation type="submission" date="2015-10" db="EMBL/GenBank/DDBJ databases">
        <authorList>
            <person name="Luecker S."/>
            <person name="Luecker S."/>
        </authorList>
    </citation>
    <scope>NUCLEOTIDE SEQUENCE [LARGE SCALE GENOMIC DNA]</scope>
</reference>
<protein>
    <submittedName>
        <fullName evidence="1">Uncharacterized protein</fullName>
    </submittedName>
</protein>
<sequence>MARAAESRRYDQYKRRRHVLDLTPDGKTFTGSSGPRDSYNHDMLWLHNDNVPLLKNFEPIGPPPTLLVTREVPPRATK</sequence>
<name>A0A0S4L638_9BACT</name>
<gene>
    <name evidence="1" type="ORF">COMA2_10460</name>
</gene>
<dbReference type="AlphaFoldDB" id="A0A0S4L638"/>
<keyword evidence="2" id="KW-1185">Reference proteome</keyword>
<dbReference type="EMBL" id="CZPZ01000001">
    <property type="protein sequence ID" value="CUS32109.1"/>
    <property type="molecule type" value="Genomic_DNA"/>
</dbReference>
<evidence type="ECO:0000313" key="1">
    <source>
        <dbReference type="EMBL" id="CUS32109.1"/>
    </source>
</evidence>